<dbReference type="PANTHER" id="PTHR24148">
    <property type="entry name" value="ANKYRIN REPEAT DOMAIN-CONTAINING PROTEIN 39 HOMOLOG-RELATED"/>
    <property type="match status" value="1"/>
</dbReference>
<keyword evidence="2" id="KW-1185">Reference proteome</keyword>
<reference evidence="1" key="2">
    <citation type="submission" date="2023-06" db="EMBL/GenBank/DDBJ databases">
        <authorList>
            <consortium name="Lawrence Berkeley National Laboratory"/>
            <person name="Haridas S."/>
            <person name="Hensen N."/>
            <person name="Bonometti L."/>
            <person name="Westerberg I."/>
            <person name="Brannstrom I.O."/>
            <person name="Guillou S."/>
            <person name="Cros-Aarteil S."/>
            <person name="Calhoun S."/>
            <person name="Kuo A."/>
            <person name="Mondo S."/>
            <person name="Pangilinan J."/>
            <person name="Riley R."/>
            <person name="Labutti K."/>
            <person name="Andreopoulos B."/>
            <person name="Lipzen A."/>
            <person name="Chen C."/>
            <person name="Yanf M."/>
            <person name="Daum C."/>
            <person name="Ng V."/>
            <person name="Clum A."/>
            <person name="Steindorff A."/>
            <person name="Ohm R."/>
            <person name="Martin F."/>
            <person name="Silar P."/>
            <person name="Natvig D."/>
            <person name="Lalanne C."/>
            <person name="Gautier V."/>
            <person name="Ament-Velasquez S.L."/>
            <person name="Kruys A."/>
            <person name="Hutchinson M.I."/>
            <person name="Powell A.J."/>
            <person name="Barry K."/>
            <person name="Miller A.N."/>
            <person name="Grigoriev I.V."/>
            <person name="Debuchy R."/>
            <person name="Gladieux P."/>
            <person name="Thoren M.H."/>
            <person name="Johannesson H."/>
        </authorList>
    </citation>
    <scope>NUCLEOTIDE SEQUENCE</scope>
    <source>
        <strain evidence="1">CBS 560.94</strain>
    </source>
</reference>
<comment type="caution">
    <text evidence="1">The sequence shown here is derived from an EMBL/GenBank/DDBJ whole genome shotgun (WGS) entry which is preliminary data.</text>
</comment>
<evidence type="ECO:0000313" key="2">
    <source>
        <dbReference type="Proteomes" id="UP001278500"/>
    </source>
</evidence>
<name>A0AAE0MSE9_9PEZI</name>
<organism evidence="1 2">
    <name type="scientific">Neurospora tetraspora</name>
    <dbReference type="NCBI Taxonomy" id="94610"/>
    <lineage>
        <taxon>Eukaryota</taxon>
        <taxon>Fungi</taxon>
        <taxon>Dikarya</taxon>
        <taxon>Ascomycota</taxon>
        <taxon>Pezizomycotina</taxon>
        <taxon>Sordariomycetes</taxon>
        <taxon>Sordariomycetidae</taxon>
        <taxon>Sordariales</taxon>
        <taxon>Sordariaceae</taxon>
        <taxon>Neurospora</taxon>
    </lineage>
</organism>
<evidence type="ECO:0000313" key="1">
    <source>
        <dbReference type="EMBL" id="KAK3347435.1"/>
    </source>
</evidence>
<dbReference type="Pfam" id="PF26639">
    <property type="entry name" value="Het-6_barrel"/>
    <property type="match status" value="1"/>
</dbReference>
<dbReference type="RefSeq" id="XP_062682517.1">
    <property type="nucleotide sequence ID" value="XM_062826532.1"/>
</dbReference>
<dbReference type="PANTHER" id="PTHR24148:SF73">
    <property type="entry name" value="HET DOMAIN PROTEIN (AFU_ORTHOLOGUE AFUA_8G01020)"/>
    <property type="match status" value="1"/>
</dbReference>
<reference evidence="1" key="1">
    <citation type="journal article" date="2023" name="Mol. Phylogenet. Evol.">
        <title>Genome-scale phylogeny and comparative genomics of the fungal order Sordariales.</title>
        <authorList>
            <person name="Hensen N."/>
            <person name="Bonometti L."/>
            <person name="Westerberg I."/>
            <person name="Brannstrom I.O."/>
            <person name="Guillou S."/>
            <person name="Cros-Aarteil S."/>
            <person name="Calhoun S."/>
            <person name="Haridas S."/>
            <person name="Kuo A."/>
            <person name="Mondo S."/>
            <person name="Pangilinan J."/>
            <person name="Riley R."/>
            <person name="LaButti K."/>
            <person name="Andreopoulos B."/>
            <person name="Lipzen A."/>
            <person name="Chen C."/>
            <person name="Yan M."/>
            <person name="Daum C."/>
            <person name="Ng V."/>
            <person name="Clum A."/>
            <person name="Steindorff A."/>
            <person name="Ohm R.A."/>
            <person name="Martin F."/>
            <person name="Silar P."/>
            <person name="Natvig D.O."/>
            <person name="Lalanne C."/>
            <person name="Gautier V."/>
            <person name="Ament-Velasquez S.L."/>
            <person name="Kruys A."/>
            <person name="Hutchinson M.I."/>
            <person name="Powell A.J."/>
            <person name="Barry K."/>
            <person name="Miller A.N."/>
            <person name="Grigoriev I.V."/>
            <person name="Debuchy R."/>
            <person name="Gladieux P."/>
            <person name="Hiltunen Thoren M."/>
            <person name="Johannesson H."/>
        </authorList>
    </citation>
    <scope>NUCLEOTIDE SEQUENCE</scope>
    <source>
        <strain evidence="1">CBS 560.94</strain>
    </source>
</reference>
<dbReference type="Proteomes" id="UP001278500">
    <property type="component" value="Unassembled WGS sequence"/>
</dbReference>
<dbReference type="AlphaFoldDB" id="A0AAE0MSE9"/>
<dbReference type="InterPro" id="IPR052895">
    <property type="entry name" value="HetReg/Transcr_Mod"/>
</dbReference>
<protein>
    <recommendedName>
        <fullName evidence="3">Heterokaryon incompatibility domain-containing protein</fullName>
    </recommendedName>
</protein>
<sequence length="586" mass="64975">MVKEMSGGSGIGVGAGTGTTFGDDKVVDIPGDGDGDGVQVGSDMGVGVGVVNTEALDGAAVVCTTNKADASTGKTTMGIVEEGATRLVRLWVSGELRALFRRPWFTRVWVVQEACQCADTVFVCGMKPPVSYDIVGAIALCMIHAVREVLRKSGYAADWDGVSPLSTDIELLAGVMITRDVIPVMGLFIQQIAQSHATRERRLQQIMEGEGGDNLFRLLTDTYTDRFLSRETKLHRDRVYALLGLAADVGDLEIKPDYSGQTGTAQILIEVAKAIIGKTKDGYPVELLSYSQFPKTILDDGSHDKLPSWVPDWRSGLRYAFYYYTNPQKGNTGTNKKMLMACGPHRSVEMVPNRTAGILGLRGYLVDTIEVAGGMVYRGRFNLATNLQVCDHHIAFFEKLDRLWELSKQKDEPIYETPARREEALWRVPVGDIASDWQMTMLQHRTKTDLVLEYHRLRRSLEQLQALEIDMTAPGWMDCMDEDKKKKVLEWTAHSLEADGGKHYDDCLAKMAGKSLYLTKKGYMGMGPHEMKSGDVVTVFPGARIPFVLRPTAEEDTFTYIGDAYCDGIMDGEITLREEKRDFFLV</sequence>
<dbReference type="GeneID" id="87863686"/>
<proteinExistence type="predicted"/>
<dbReference type="EMBL" id="JAUEPP010000003">
    <property type="protein sequence ID" value="KAK3347435.1"/>
    <property type="molecule type" value="Genomic_DNA"/>
</dbReference>
<gene>
    <name evidence="1" type="ORF">B0H65DRAFT_460440</name>
</gene>
<evidence type="ECO:0008006" key="3">
    <source>
        <dbReference type="Google" id="ProtNLM"/>
    </source>
</evidence>
<accession>A0AAE0MSE9</accession>